<feature type="non-terminal residue" evidence="1">
    <location>
        <position position="1"/>
    </location>
</feature>
<keyword evidence="2" id="KW-1185">Reference proteome</keyword>
<dbReference type="Proteomes" id="UP001186944">
    <property type="component" value="Unassembled WGS sequence"/>
</dbReference>
<protein>
    <submittedName>
        <fullName evidence="1">Uncharacterized protein</fullName>
    </submittedName>
</protein>
<sequence>YLGMPPKMFIGLRPKKYSILLHNNKEKRTAKGITKSVIKKQLNHELYRKCLSEQIKTSHEMTCIKSERHFLFADKIFKVGLCAYDDKRFVQDCGIDTYAYGHYAIRDYTNKKLLENLDCIQSV</sequence>
<reference evidence="1" key="1">
    <citation type="submission" date="2019-08" db="EMBL/GenBank/DDBJ databases">
        <title>The improved chromosome-level genome for the pearl oyster Pinctada fucata martensii using PacBio sequencing and Hi-C.</title>
        <authorList>
            <person name="Zheng Z."/>
        </authorList>
    </citation>
    <scope>NUCLEOTIDE SEQUENCE</scope>
    <source>
        <strain evidence="1">ZZ-2019</strain>
        <tissue evidence="1">Adductor muscle</tissue>
    </source>
</reference>
<accession>A0AA88YKT9</accession>
<proteinExistence type="predicted"/>
<name>A0AA88YKT9_PINIB</name>
<dbReference type="EMBL" id="VSWD01000002">
    <property type="protein sequence ID" value="KAK3107555.1"/>
    <property type="molecule type" value="Genomic_DNA"/>
</dbReference>
<gene>
    <name evidence="1" type="ORF">FSP39_017242</name>
</gene>
<evidence type="ECO:0000313" key="1">
    <source>
        <dbReference type="EMBL" id="KAK3107555.1"/>
    </source>
</evidence>
<dbReference type="AlphaFoldDB" id="A0AA88YKT9"/>
<organism evidence="1 2">
    <name type="scientific">Pinctada imbricata</name>
    <name type="common">Atlantic pearl-oyster</name>
    <name type="synonym">Pinctada martensii</name>
    <dbReference type="NCBI Taxonomy" id="66713"/>
    <lineage>
        <taxon>Eukaryota</taxon>
        <taxon>Metazoa</taxon>
        <taxon>Spiralia</taxon>
        <taxon>Lophotrochozoa</taxon>
        <taxon>Mollusca</taxon>
        <taxon>Bivalvia</taxon>
        <taxon>Autobranchia</taxon>
        <taxon>Pteriomorphia</taxon>
        <taxon>Pterioida</taxon>
        <taxon>Pterioidea</taxon>
        <taxon>Pteriidae</taxon>
        <taxon>Pinctada</taxon>
    </lineage>
</organism>
<comment type="caution">
    <text evidence="1">The sequence shown here is derived from an EMBL/GenBank/DDBJ whole genome shotgun (WGS) entry which is preliminary data.</text>
</comment>
<evidence type="ECO:0000313" key="2">
    <source>
        <dbReference type="Proteomes" id="UP001186944"/>
    </source>
</evidence>